<gene>
    <name evidence="1" type="ORF">FSCOSCO3_A010030</name>
</gene>
<dbReference type="Proteomes" id="UP001314229">
    <property type="component" value="Unassembled WGS sequence"/>
</dbReference>
<keyword evidence="2" id="KW-1185">Reference proteome</keyword>
<comment type="caution">
    <text evidence="1">The sequence shown here is derived from an EMBL/GenBank/DDBJ whole genome shotgun (WGS) entry which is preliminary data.</text>
</comment>
<protein>
    <submittedName>
        <fullName evidence="1">Unnamed protein product</fullName>
    </submittedName>
</protein>
<accession>A0AAV1N157</accession>
<dbReference type="AlphaFoldDB" id="A0AAV1N157"/>
<evidence type="ECO:0000313" key="1">
    <source>
        <dbReference type="EMBL" id="CAK6952788.1"/>
    </source>
</evidence>
<evidence type="ECO:0000313" key="2">
    <source>
        <dbReference type="Proteomes" id="UP001314229"/>
    </source>
</evidence>
<dbReference type="EMBL" id="CAWUFR010000011">
    <property type="protein sequence ID" value="CAK6952788.1"/>
    <property type="molecule type" value="Genomic_DNA"/>
</dbReference>
<organism evidence="1 2">
    <name type="scientific">Scomber scombrus</name>
    <name type="common">Atlantic mackerel</name>
    <name type="synonym">Scomber vernalis</name>
    <dbReference type="NCBI Taxonomy" id="13677"/>
    <lineage>
        <taxon>Eukaryota</taxon>
        <taxon>Metazoa</taxon>
        <taxon>Chordata</taxon>
        <taxon>Craniata</taxon>
        <taxon>Vertebrata</taxon>
        <taxon>Euteleostomi</taxon>
        <taxon>Actinopterygii</taxon>
        <taxon>Neopterygii</taxon>
        <taxon>Teleostei</taxon>
        <taxon>Neoteleostei</taxon>
        <taxon>Acanthomorphata</taxon>
        <taxon>Pelagiaria</taxon>
        <taxon>Scombriformes</taxon>
        <taxon>Scombridae</taxon>
        <taxon>Scomber</taxon>
    </lineage>
</organism>
<reference evidence="1 2" key="1">
    <citation type="submission" date="2024-01" db="EMBL/GenBank/DDBJ databases">
        <authorList>
            <person name="Alioto T."/>
            <person name="Alioto T."/>
            <person name="Gomez Garrido J."/>
        </authorList>
    </citation>
    <scope>NUCLEOTIDE SEQUENCE [LARGE SCALE GENOMIC DNA]</scope>
</reference>
<name>A0AAV1N157_SCOSC</name>
<proteinExistence type="predicted"/>
<sequence>MINTRLAPSLILYPSPPSASRRGDHVTAVFLYIQCSGECAPTQKSELDISANAVGLGKDVPEDRDTTEDVDDYCYRSSAINKIAQWLVSPGLLVCVIMLRDNLK</sequence>